<keyword evidence="5" id="KW-0677">Repeat</keyword>
<dbReference type="Pfam" id="PF00160">
    <property type="entry name" value="Pro_isomerase"/>
    <property type="match status" value="1"/>
</dbReference>
<keyword evidence="6" id="KW-0697">Rotamase</keyword>
<reference evidence="10 11" key="1">
    <citation type="submission" date="2018-11" db="EMBL/GenBank/DDBJ databases">
        <title>Genome sequence of Saitozyma podzolica DSM 27192.</title>
        <authorList>
            <person name="Aliyu H."/>
            <person name="Gorte O."/>
            <person name="Ochsenreither K."/>
        </authorList>
    </citation>
    <scope>NUCLEOTIDE SEQUENCE [LARGE SCALE GENOMIC DNA]</scope>
    <source>
        <strain evidence="10 11">DSM 27192</strain>
    </source>
</reference>
<dbReference type="InterPro" id="IPR044666">
    <property type="entry name" value="Cyclophilin_A-like"/>
</dbReference>
<dbReference type="OrthoDB" id="10264753at2759"/>
<dbReference type="InterPro" id="IPR001680">
    <property type="entry name" value="WD40_rpt"/>
</dbReference>
<accession>A0A427YJJ6</accession>
<feature type="compositionally biased region" description="Acidic residues" evidence="8">
    <location>
        <begin position="40"/>
        <end position="49"/>
    </location>
</feature>
<evidence type="ECO:0000256" key="6">
    <source>
        <dbReference type="ARBA" id="ARBA00023110"/>
    </source>
</evidence>
<evidence type="ECO:0000256" key="3">
    <source>
        <dbReference type="ARBA" id="ARBA00013194"/>
    </source>
</evidence>
<evidence type="ECO:0000256" key="8">
    <source>
        <dbReference type="SAM" id="MobiDB-lite"/>
    </source>
</evidence>
<dbReference type="PANTHER" id="PTHR45625">
    <property type="entry name" value="PEPTIDYL-PROLYL CIS-TRANS ISOMERASE-RELATED"/>
    <property type="match status" value="1"/>
</dbReference>
<name>A0A427YJJ6_9TREE</name>
<dbReference type="Gene3D" id="2.40.100.10">
    <property type="entry name" value="Cyclophilin-like"/>
    <property type="match status" value="1"/>
</dbReference>
<proteinExistence type="inferred from homology"/>
<sequence>MSEADSAATALGKRPREDESGSGGTDGGDGDGVPEMPPPDMEDSSDEEIGPMPTAPGEEEGSNGATNGQKRKKKKRAVLPHERLYLEHLPEGDRYYKSFMHRDTINFVTMTKTDFVLTTSVDGHLKFWKKQEQGIEFVKHYRTSLKAVVGVSASEDGVMYATISEDGQGRVFDVVNFDMINILKFPFRPRTCCWIHEPGAGQTLLAVTDMDTPTIRIYDGRGDGKPLYELDKLHRAPVHLMAYTSKYDCVISADEQGFVEYWQPSEPWTLPSLPGLWQFKSSTDLFHFKKTKSIPTSLTFSPNSSQFVTLALPSRAVHVFNFLTGKLTRTYDESLQATSEMQQAGTAVHKLDDMDFGRRLAQERELDASQSGPGGLLRTANAVWDESGNFVLYPTMLGIKVVNTVTNKVARLIGKDESLRFLNLAVYQGAPAKKGVTTLAMAASANPLLQEKANRDPHLFATAYNKSRFYLFARADVEAKGERDVFNERPTREEQTVALAQQPEKVRAQATMATIHTSKGDIHLKLFPDIAPKTVENFVTHIKNGYYNNLIFHRVIRKFMLQTGDPFGDGTGGESCWGGEFEDEISPKQRFSQPYILAMANAGPGTNGSQFFITTVPTPHLNDKHTIFGKAVGGLEVIHSIEQVPVDKNDKPWDPVIMHSLECS</sequence>
<dbReference type="EC" id="5.2.1.8" evidence="3"/>
<dbReference type="FunFam" id="2.130.10.10:FF:000450">
    <property type="entry name" value="Peptidylprolyl isomerase domain and WD-repeat protein 1"/>
    <property type="match status" value="1"/>
</dbReference>
<evidence type="ECO:0000313" key="11">
    <source>
        <dbReference type="Proteomes" id="UP000279259"/>
    </source>
</evidence>
<dbReference type="GO" id="GO:0005634">
    <property type="term" value="C:nucleus"/>
    <property type="evidence" value="ECO:0007669"/>
    <property type="project" value="UniProtKB-ARBA"/>
</dbReference>
<evidence type="ECO:0000256" key="5">
    <source>
        <dbReference type="ARBA" id="ARBA00022737"/>
    </source>
</evidence>
<evidence type="ECO:0000256" key="2">
    <source>
        <dbReference type="ARBA" id="ARBA00007365"/>
    </source>
</evidence>
<gene>
    <name evidence="10" type="ORF">EHS25_009538</name>
</gene>
<dbReference type="InterPro" id="IPR020892">
    <property type="entry name" value="Cyclophilin-type_PPIase_CS"/>
</dbReference>
<dbReference type="AlphaFoldDB" id="A0A427YJJ6"/>
<protein>
    <recommendedName>
        <fullName evidence="3">peptidylprolyl isomerase</fullName>
        <ecNumber evidence="3">5.2.1.8</ecNumber>
    </recommendedName>
</protein>
<dbReference type="FunFam" id="2.40.100.10:FF:000003">
    <property type="entry name" value="Peptidylprolyl isomerase domain and WD repeat-containing 1"/>
    <property type="match status" value="1"/>
</dbReference>
<dbReference type="STRING" id="1890683.A0A427YJJ6"/>
<dbReference type="GO" id="GO:0006457">
    <property type="term" value="P:protein folding"/>
    <property type="evidence" value="ECO:0007669"/>
    <property type="project" value="InterPro"/>
</dbReference>
<evidence type="ECO:0000256" key="1">
    <source>
        <dbReference type="ARBA" id="ARBA00000971"/>
    </source>
</evidence>
<dbReference type="SUPFAM" id="SSF50978">
    <property type="entry name" value="WD40 repeat-like"/>
    <property type="match status" value="1"/>
</dbReference>
<keyword evidence="7" id="KW-0413">Isomerase</keyword>
<keyword evidence="4" id="KW-0853">WD repeat</keyword>
<comment type="caution">
    <text evidence="10">The sequence shown here is derived from an EMBL/GenBank/DDBJ whole genome shotgun (WGS) entry which is preliminary data.</text>
</comment>
<feature type="domain" description="PPIase cyclophilin-type" evidence="9">
    <location>
        <begin position="509"/>
        <end position="663"/>
    </location>
</feature>
<dbReference type="GO" id="GO:0003755">
    <property type="term" value="F:peptidyl-prolyl cis-trans isomerase activity"/>
    <property type="evidence" value="ECO:0007669"/>
    <property type="project" value="UniProtKB-KW"/>
</dbReference>
<dbReference type="InterPro" id="IPR036322">
    <property type="entry name" value="WD40_repeat_dom_sf"/>
</dbReference>
<feature type="compositionally biased region" description="Gly residues" evidence="8">
    <location>
        <begin position="21"/>
        <end position="31"/>
    </location>
</feature>
<feature type="compositionally biased region" description="Basic residues" evidence="8">
    <location>
        <begin position="69"/>
        <end position="78"/>
    </location>
</feature>
<dbReference type="EMBL" id="RSCD01000008">
    <property type="protein sequence ID" value="RSH91239.1"/>
    <property type="molecule type" value="Genomic_DNA"/>
</dbReference>
<dbReference type="PANTHER" id="PTHR45625:SF4">
    <property type="entry name" value="PEPTIDYLPROLYL ISOMERASE DOMAIN AND WD REPEAT-CONTAINING PROTEIN 1"/>
    <property type="match status" value="1"/>
</dbReference>
<dbReference type="PROSITE" id="PS00170">
    <property type="entry name" value="CSA_PPIASE_1"/>
    <property type="match status" value="1"/>
</dbReference>
<evidence type="ECO:0000256" key="7">
    <source>
        <dbReference type="ARBA" id="ARBA00023235"/>
    </source>
</evidence>
<dbReference type="Proteomes" id="UP000279259">
    <property type="component" value="Unassembled WGS sequence"/>
</dbReference>
<feature type="region of interest" description="Disordered" evidence="8">
    <location>
        <begin position="1"/>
        <end position="79"/>
    </location>
</feature>
<dbReference type="Gene3D" id="2.130.10.10">
    <property type="entry name" value="YVTN repeat-like/Quinoprotein amine dehydrogenase"/>
    <property type="match status" value="1"/>
</dbReference>
<dbReference type="SUPFAM" id="SSF50891">
    <property type="entry name" value="Cyclophilin-like"/>
    <property type="match status" value="1"/>
</dbReference>
<comment type="similarity">
    <text evidence="2">Belongs to the cyclophilin-type PPIase family.</text>
</comment>
<organism evidence="10 11">
    <name type="scientific">Saitozyma podzolica</name>
    <dbReference type="NCBI Taxonomy" id="1890683"/>
    <lineage>
        <taxon>Eukaryota</taxon>
        <taxon>Fungi</taxon>
        <taxon>Dikarya</taxon>
        <taxon>Basidiomycota</taxon>
        <taxon>Agaricomycotina</taxon>
        <taxon>Tremellomycetes</taxon>
        <taxon>Tremellales</taxon>
        <taxon>Trimorphomycetaceae</taxon>
        <taxon>Saitozyma</taxon>
    </lineage>
</organism>
<dbReference type="SMART" id="SM00320">
    <property type="entry name" value="WD40"/>
    <property type="match status" value="4"/>
</dbReference>
<evidence type="ECO:0000259" key="9">
    <source>
        <dbReference type="PROSITE" id="PS50072"/>
    </source>
</evidence>
<dbReference type="InterPro" id="IPR002130">
    <property type="entry name" value="Cyclophilin-type_PPIase_dom"/>
</dbReference>
<evidence type="ECO:0000313" key="10">
    <source>
        <dbReference type="EMBL" id="RSH91239.1"/>
    </source>
</evidence>
<keyword evidence="11" id="KW-1185">Reference proteome</keyword>
<dbReference type="InterPro" id="IPR029000">
    <property type="entry name" value="Cyclophilin-like_dom_sf"/>
</dbReference>
<comment type="catalytic activity">
    <reaction evidence="1">
        <text>[protein]-peptidylproline (omega=180) = [protein]-peptidylproline (omega=0)</text>
        <dbReference type="Rhea" id="RHEA:16237"/>
        <dbReference type="Rhea" id="RHEA-COMP:10747"/>
        <dbReference type="Rhea" id="RHEA-COMP:10748"/>
        <dbReference type="ChEBI" id="CHEBI:83833"/>
        <dbReference type="ChEBI" id="CHEBI:83834"/>
        <dbReference type="EC" id="5.2.1.8"/>
    </reaction>
</comment>
<evidence type="ECO:0000256" key="4">
    <source>
        <dbReference type="ARBA" id="ARBA00022574"/>
    </source>
</evidence>
<dbReference type="InterPro" id="IPR015943">
    <property type="entry name" value="WD40/YVTN_repeat-like_dom_sf"/>
</dbReference>
<dbReference type="PROSITE" id="PS50072">
    <property type="entry name" value="CSA_PPIASE_2"/>
    <property type="match status" value="1"/>
</dbReference>
<dbReference type="PRINTS" id="PR00153">
    <property type="entry name" value="CSAPPISMRASE"/>
</dbReference>